<accession>A0A0S4JZG1</accession>
<keyword evidence="3" id="KW-1185">Reference proteome</keyword>
<feature type="region of interest" description="Disordered" evidence="1">
    <location>
        <begin position="1"/>
        <end position="210"/>
    </location>
</feature>
<reference evidence="3" key="1">
    <citation type="submission" date="2015-09" db="EMBL/GenBank/DDBJ databases">
        <authorList>
            <consortium name="Pathogen Informatics"/>
        </authorList>
    </citation>
    <scope>NUCLEOTIDE SEQUENCE [LARGE SCALE GENOMIC DNA]</scope>
    <source>
        <strain evidence="3">Lake Konstanz</strain>
    </source>
</reference>
<proteinExistence type="predicted"/>
<protein>
    <submittedName>
        <fullName evidence="2">Uncharacterized protein</fullName>
    </submittedName>
</protein>
<dbReference type="AlphaFoldDB" id="A0A0S4JZG1"/>
<name>A0A0S4JZG1_BODSA</name>
<feature type="compositionally biased region" description="Low complexity" evidence="1">
    <location>
        <begin position="115"/>
        <end position="127"/>
    </location>
</feature>
<organism evidence="2 3">
    <name type="scientific">Bodo saltans</name>
    <name type="common">Flagellated protozoan</name>
    <dbReference type="NCBI Taxonomy" id="75058"/>
    <lineage>
        <taxon>Eukaryota</taxon>
        <taxon>Discoba</taxon>
        <taxon>Euglenozoa</taxon>
        <taxon>Kinetoplastea</taxon>
        <taxon>Metakinetoplastina</taxon>
        <taxon>Eubodonida</taxon>
        <taxon>Bodonidae</taxon>
        <taxon>Bodo</taxon>
    </lineage>
</organism>
<feature type="non-terminal residue" evidence="2">
    <location>
        <position position="426"/>
    </location>
</feature>
<feature type="compositionally biased region" description="Low complexity" evidence="1">
    <location>
        <begin position="326"/>
        <end position="348"/>
    </location>
</feature>
<dbReference type="VEuPathDB" id="TriTrypDB:BSAL_45930"/>
<dbReference type="EMBL" id="CYKH01002213">
    <property type="protein sequence ID" value="CUG93971.1"/>
    <property type="molecule type" value="Genomic_DNA"/>
</dbReference>
<feature type="compositionally biased region" description="Low complexity" evidence="1">
    <location>
        <begin position="34"/>
        <end position="48"/>
    </location>
</feature>
<gene>
    <name evidence="2" type="ORF">BSAL_45930</name>
</gene>
<feature type="compositionally biased region" description="Low complexity" evidence="1">
    <location>
        <begin position="70"/>
        <end position="106"/>
    </location>
</feature>
<evidence type="ECO:0000256" key="1">
    <source>
        <dbReference type="SAM" id="MobiDB-lite"/>
    </source>
</evidence>
<feature type="region of interest" description="Disordered" evidence="1">
    <location>
        <begin position="222"/>
        <end position="249"/>
    </location>
</feature>
<evidence type="ECO:0000313" key="3">
    <source>
        <dbReference type="Proteomes" id="UP000051952"/>
    </source>
</evidence>
<feature type="compositionally biased region" description="Low complexity" evidence="1">
    <location>
        <begin position="144"/>
        <end position="159"/>
    </location>
</feature>
<evidence type="ECO:0000313" key="2">
    <source>
        <dbReference type="EMBL" id="CUG93971.1"/>
    </source>
</evidence>
<dbReference type="Proteomes" id="UP000051952">
    <property type="component" value="Unassembled WGS sequence"/>
</dbReference>
<feature type="region of interest" description="Disordered" evidence="1">
    <location>
        <begin position="319"/>
        <end position="348"/>
    </location>
</feature>
<feature type="compositionally biased region" description="Low complexity" evidence="1">
    <location>
        <begin position="192"/>
        <end position="210"/>
    </location>
</feature>
<sequence length="426" mass="44813">MDSFVGGAVPRPPKDESSSSSSRMSHLRFQILIPQSSSTPPSCASPSSDQTTNQRGNPHIDNHHILSCTNHNHNNSNSLRLPSHWNLNNSNSSGHNHNNSNNNTSGHHQKLPSLTTTTTSSNSNSARGGSGGASTGVNDVFLNQPSFRSSPFSASPQQQKVNIIRVPKPPMAPPSAAVPSGHITGDASSPNASTLMMSTATTSPSSCAPSWARRGGGQLYSMSGPSSSQVFPLTGSRRTSSHMHATTGATTPSATAYCADSQIARLLTWVQRCCGKLGDVIGGIVEAPAEAVRLETLAQVGRRHSFAPIVIPTPRHSVSLEPLTPRASASASLRASRSNSVISRSRSRSSSVGSEVGIEVGMRDEEPCGSLHLTSIMLSGQPQPHSESQFSSTQFASNSYNVPSLLASNTFSSQDISTQALVLMKE</sequence>
<feature type="compositionally biased region" description="Polar residues" evidence="1">
    <location>
        <begin position="222"/>
        <end position="244"/>
    </location>
</feature>